<evidence type="ECO:0000313" key="3">
    <source>
        <dbReference type="Proteomes" id="UP001187682"/>
    </source>
</evidence>
<comment type="caution">
    <text evidence="2">The sequence shown here is derived from an EMBL/GenBank/DDBJ whole genome shotgun (WGS) entry which is preliminary data.</text>
</comment>
<evidence type="ECO:0000256" key="1">
    <source>
        <dbReference type="SAM" id="MobiDB-lite"/>
    </source>
</evidence>
<keyword evidence="3" id="KW-1185">Reference proteome</keyword>
<feature type="region of interest" description="Disordered" evidence="1">
    <location>
        <begin position="168"/>
        <end position="214"/>
    </location>
</feature>
<dbReference type="EMBL" id="ONZQ02000001">
    <property type="protein sequence ID" value="SPN97116.1"/>
    <property type="molecule type" value="Genomic_DNA"/>
</dbReference>
<dbReference type="AlphaFoldDB" id="A0AAE8MRB5"/>
<proteinExistence type="predicted"/>
<organism evidence="2 3">
    <name type="scientific">Cephalotrichum gorgonifer</name>
    <dbReference type="NCBI Taxonomy" id="2041049"/>
    <lineage>
        <taxon>Eukaryota</taxon>
        <taxon>Fungi</taxon>
        <taxon>Dikarya</taxon>
        <taxon>Ascomycota</taxon>
        <taxon>Pezizomycotina</taxon>
        <taxon>Sordariomycetes</taxon>
        <taxon>Hypocreomycetidae</taxon>
        <taxon>Microascales</taxon>
        <taxon>Microascaceae</taxon>
        <taxon>Cephalotrichum</taxon>
    </lineage>
</organism>
<feature type="compositionally biased region" description="Polar residues" evidence="1">
    <location>
        <begin position="323"/>
        <end position="341"/>
    </location>
</feature>
<name>A0AAE8MRB5_9PEZI</name>
<evidence type="ECO:0000313" key="2">
    <source>
        <dbReference type="EMBL" id="SPN97116.1"/>
    </source>
</evidence>
<sequence length="366" mass="40055">MSTTALEQDFTVEGKRGTLSCPFSVPPQPQDPREHDEAGEGANPDPTPHHSADPICAGMLEGVASQPAPAAASKCPIRYMDQHSPEEIANYVKTHKNDLPRSHAICVERYQRNENQIRKLDAKYGNIVSMIESLGQLHKPMLPVSEDSPDHDVDRHVSNQRVENWAQDVSANAKDFPPEAELPTRQAEREEAQEPDREGRFDRPMKEIRVGESPSRPWGISIPVYEYEVTGAGDKAPSSPPPAPVLMPAGTEADAHELPPPPKPAGKCPFDHTKFAGLGGLGLSHPSPHDNTPEASRKPPKEQPSAPQKEDTRPHTTSPPQPTFLNPPQLAQSGNSSTPQMVFTGPVFIGYPMDDAIRFMQAFQGR</sequence>
<protein>
    <submittedName>
        <fullName evidence="2">Uncharacterized protein</fullName>
    </submittedName>
</protein>
<feature type="region of interest" description="Disordered" evidence="1">
    <location>
        <begin position="232"/>
        <end position="347"/>
    </location>
</feature>
<feature type="compositionally biased region" description="Basic and acidic residues" evidence="1">
    <location>
        <begin position="186"/>
        <end position="210"/>
    </location>
</feature>
<reference evidence="2" key="1">
    <citation type="submission" date="2018-03" db="EMBL/GenBank/DDBJ databases">
        <authorList>
            <person name="Guldener U."/>
        </authorList>
    </citation>
    <scope>NUCLEOTIDE SEQUENCE</scope>
</reference>
<accession>A0AAE8MRB5</accession>
<feature type="region of interest" description="Disordered" evidence="1">
    <location>
        <begin position="1"/>
        <end position="55"/>
    </location>
</feature>
<gene>
    <name evidence="2" type="ORF">DNG_00632</name>
</gene>
<feature type="compositionally biased region" description="Basic and acidic residues" evidence="1">
    <location>
        <begin position="287"/>
        <end position="301"/>
    </location>
</feature>
<dbReference type="Proteomes" id="UP001187682">
    <property type="component" value="Unassembled WGS sequence"/>
</dbReference>